<dbReference type="PRINTS" id="PR01037">
    <property type="entry name" value="TCRTETOQM"/>
</dbReference>
<dbReference type="Pfam" id="PF00679">
    <property type="entry name" value="EFG_C"/>
    <property type="match status" value="1"/>
</dbReference>
<accession>A0A5J6SSG1</accession>
<dbReference type="CDD" id="cd03711">
    <property type="entry name" value="Tet_C"/>
    <property type="match status" value="1"/>
</dbReference>
<dbReference type="SUPFAM" id="SSF54980">
    <property type="entry name" value="EF-G C-terminal domain-like"/>
    <property type="match status" value="2"/>
</dbReference>
<dbReference type="Gene3D" id="3.30.70.870">
    <property type="entry name" value="Elongation Factor G (Translational Gtpase), domain 3"/>
    <property type="match status" value="1"/>
</dbReference>
<keyword evidence="3" id="KW-0648">Protein biosynthesis</keyword>
<dbReference type="Proteomes" id="UP000325517">
    <property type="component" value="Chromosome"/>
</dbReference>
<evidence type="ECO:0000313" key="7">
    <source>
        <dbReference type="EMBL" id="QFG00946.1"/>
    </source>
</evidence>
<dbReference type="AlphaFoldDB" id="A0A5J6SSG1"/>
<dbReference type="InterPro" id="IPR035650">
    <property type="entry name" value="Tet_C"/>
</dbReference>
<dbReference type="GO" id="GO:0006412">
    <property type="term" value="P:translation"/>
    <property type="evidence" value="ECO:0007669"/>
    <property type="project" value="UniProtKB-KW"/>
</dbReference>
<dbReference type="GO" id="GO:0032790">
    <property type="term" value="P:ribosome disassembly"/>
    <property type="evidence" value="ECO:0007669"/>
    <property type="project" value="TreeGrafter"/>
</dbReference>
<dbReference type="PRINTS" id="PR00315">
    <property type="entry name" value="ELONGATNFCT"/>
</dbReference>
<dbReference type="Pfam" id="PF00009">
    <property type="entry name" value="GTP_EFTU"/>
    <property type="match status" value="1"/>
</dbReference>
<dbReference type="InterPro" id="IPR005517">
    <property type="entry name" value="Transl_elong_EFG/EF2_IV"/>
</dbReference>
<evidence type="ECO:0000313" key="8">
    <source>
        <dbReference type="Proteomes" id="UP000325517"/>
    </source>
</evidence>
<dbReference type="InterPro" id="IPR000640">
    <property type="entry name" value="EFG_V-like"/>
</dbReference>
<dbReference type="InterPro" id="IPR014721">
    <property type="entry name" value="Ribsml_uS5_D2-typ_fold_subgr"/>
</dbReference>
<reference evidence="7 8" key="1">
    <citation type="submission" date="2018-07" db="EMBL/GenBank/DDBJ databases">
        <title>Complete genome sequence of Psychrobacillus sp. PB01, isolated from iceberg, and comparative genome analysis of Psychrobacillus strains.</title>
        <authorList>
            <person name="Lee P.C."/>
        </authorList>
    </citation>
    <scope>NUCLEOTIDE SEQUENCE [LARGE SCALE GENOMIC DNA]</scope>
    <source>
        <strain evidence="7 8">PB01</strain>
    </source>
</reference>
<dbReference type="NCBIfam" id="TIGR00231">
    <property type="entry name" value="small_GTP"/>
    <property type="match status" value="1"/>
</dbReference>
<dbReference type="Gene3D" id="3.30.230.10">
    <property type="match status" value="1"/>
</dbReference>
<dbReference type="SUPFAM" id="SSF52540">
    <property type="entry name" value="P-loop containing nucleoside triphosphate hydrolases"/>
    <property type="match status" value="1"/>
</dbReference>
<dbReference type="Gene3D" id="2.40.30.10">
    <property type="entry name" value="Translation factors"/>
    <property type="match status" value="1"/>
</dbReference>
<dbReference type="InterPro" id="IPR053905">
    <property type="entry name" value="EF-G-like_DII"/>
</dbReference>
<dbReference type="SUPFAM" id="SSF54211">
    <property type="entry name" value="Ribosomal protein S5 domain 2-like"/>
    <property type="match status" value="1"/>
</dbReference>
<feature type="domain" description="Tr-type G" evidence="6">
    <location>
        <begin position="35"/>
        <end position="264"/>
    </location>
</feature>
<keyword evidence="5" id="KW-0046">Antibiotic resistance</keyword>
<dbReference type="KEGG" id="psyo:PB01_20305"/>
<dbReference type="Gene3D" id="3.40.50.300">
    <property type="entry name" value="P-loop containing nucleotide triphosphate hydrolases"/>
    <property type="match status" value="1"/>
</dbReference>
<dbReference type="InterPro" id="IPR009000">
    <property type="entry name" value="Transl_B-barrel_sf"/>
</dbReference>
<keyword evidence="8" id="KW-1185">Reference proteome</keyword>
<name>A0A5J6SSG1_9BACI</name>
<comment type="function">
    <text evidence="1">Abolishes the inhibitory effect of tetracyclin on protein synthesis by a non-covalent modification of the ribosomes.</text>
</comment>
<dbReference type="InterPro" id="IPR027417">
    <property type="entry name" value="P-loop_NTPase"/>
</dbReference>
<evidence type="ECO:0000256" key="5">
    <source>
        <dbReference type="ARBA" id="ARBA00023251"/>
    </source>
</evidence>
<dbReference type="InterPro" id="IPR005225">
    <property type="entry name" value="Small_GTP-bd"/>
</dbReference>
<dbReference type="PANTHER" id="PTHR43261">
    <property type="entry name" value="TRANSLATION ELONGATION FACTOR G-RELATED"/>
    <property type="match status" value="1"/>
</dbReference>
<dbReference type="SMART" id="SM00889">
    <property type="entry name" value="EFG_IV"/>
    <property type="match status" value="1"/>
</dbReference>
<dbReference type="InterPro" id="IPR000795">
    <property type="entry name" value="T_Tr_GTP-bd_dom"/>
</dbReference>
<dbReference type="GO" id="GO:0046677">
    <property type="term" value="P:response to antibiotic"/>
    <property type="evidence" value="ECO:0007669"/>
    <property type="project" value="UniProtKB-KW"/>
</dbReference>
<evidence type="ECO:0000256" key="3">
    <source>
        <dbReference type="ARBA" id="ARBA00022917"/>
    </source>
</evidence>
<evidence type="ECO:0000256" key="1">
    <source>
        <dbReference type="ARBA" id="ARBA00003987"/>
    </source>
</evidence>
<sequence>MPVQLRKVRSIIRCNLPTKSFAIIELKARENRGDVVYKTIGILAHVDAGKTTFSEQLLYHTQTIRKRGRVDHQDSFLDSHSIEKNRGITIFADQGIFTYHDSTYYIIDTPGHVDFSPEMERAIQVMDYAIIIISAVDGVEGHTETVWQLLRKHQVPTFFFINKTDYEGTDTASVLAEIRSNLSEDVCDLTNFFNDELIEFIAERDEELLEKYMDTGYDQDMWIRTFKQMIHENKIFACANGSALKDIGILEFLDNLDRLTETSYNPEDEFSAQVYKIRHDESGNRVTFLKLLSGKLKVRDEVKYDKQTEKITQIRLYNGSKFKPVDHAIAGELVAVTGLTAASIGDGIGANYTKVAFEMIPTLKSKVIFDASIHIKEVLRCFKLLYAEDPSLRVYWDEHFQEIHVHVMGVIQLEVLEQIVLERFLFHVSFGEPRILYKETIANAVKGYGHFEPLKHYAEVHLLIEPTKRGSGISFENVCHANDLSIGNQNLIRHHSLEREHHGLLAGSALTDVKVTLLTGRGHNEHTSGGDFREATYRALRQGLEKAQNVLLEPFYDYKIKVEMDLIGRVLSDIQQAHGTFESPENIGDKVIVKGRVPVATFMNYSTVFASFTRGKGTLNLLFGGYDRCHNSEEVMEKISYNKEADPEYTSTSIFCAKGKGYKVPWDEAEEAMHCL</sequence>
<evidence type="ECO:0000256" key="4">
    <source>
        <dbReference type="ARBA" id="ARBA00023134"/>
    </source>
</evidence>
<gene>
    <name evidence="7" type="ORF">PB01_20305</name>
</gene>
<dbReference type="OrthoDB" id="9804431at2"/>
<keyword evidence="2" id="KW-0547">Nucleotide-binding</keyword>
<keyword evidence="4" id="KW-0342">GTP-binding</keyword>
<dbReference type="Pfam" id="PF03764">
    <property type="entry name" value="EFG_IV"/>
    <property type="match status" value="1"/>
</dbReference>
<proteinExistence type="predicted"/>
<dbReference type="GO" id="GO:0003924">
    <property type="term" value="F:GTPase activity"/>
    <property type="evidence" value="ECO:0007669"/>
    <property type="project" value="InterPro"/>
</dbReference>
<evidence type="ECO:0000259" key="6">
    <source>
        <dbReference type="PROSITE" id="PS51722"/>
    </source>
</evidence>
<dbReference type="EMBL" id="CP031223">
    <property type="protein sequence ID" value="QFG00946.1"/>
    <property type="molecule type" value="Genomic_DNA"/>
</dbReference>
<dbReference type="InterPro" id="IPR020568">
    <property type="entry name" value="Ribosomal_Su5_D2-typ_SF"/>
</dbReference>
<dbReference type="GO" id="GO:0005525">
    <property type="term" value="F:GTP binding"/>
    <property type="evidence" value="ECO:0007669"/>
    <property type="project" value="UniProtKB-KW"/>
</dbReference>
<organism evidence="7 8">
    <name type="scientific">Psychrobacillus glaciei</name>
    <dbReference type="NCBI Taxonomy" id="2283160"/>
    <lineage>
        <taxon>Bacteria</taxon>
        <taxon>Bacillati</taxon>
        <taxon>Bacillota</taxon>
        <taxon>Bacilli</taxon>
        <taxon>Bacillales</taxon>
        <taxon>Bacillaceae</taxon>
        <taxon>Psychrobacillus</taxon>
    </lineage>
</organism>
<dbReference type="SUPFAM" id="SSF50447">
    <property type="entry name" value="Translation proteins"/>
    <property type="match status" value="1"/>
</dbReference>
<dbReference type="Gene3D" id="3.30.70.240">
    <property type="match status" value="1"/>
</dbReference>
<protein>
    <submittedName>
        <fullName evidence="7">GTP-binding protein</fullName>
    </submittedName>
</protein>
<dbReference type="PROSITE" id="PS51722">
    <property type="entry name" value="G_TR_2"/>
    <property type="match status" value="1"/>
</dbReference>
<dbReference type="PANTHER" id="PTHR43261:SF1">
    <property type="entry name" value="RIBOSOME-RELEASING FACTOR 2, MITOCHONDRIAL"/>
    <property type="match status" value="1"/>
</dbReference>
<dbReference type="SMART" id="SM00838">
    <property type="entry name" value="EFG_C"/>
    <property type="match status" value="1"/>
</dbReference>
<dbReference type="InterPro" id="IPR035647">
    <property type="entry name" value="EFG_III/V"/>
</dbReference>
<dbReference type="Pfam" id="PF22042">
    <property type="entry name" value="EF-G_D2"/>
    <property type="match status" value="1"/>
</dbReference>
<evidence type="ECO:0000256" key="2">
    <source>
        <dbReference type="ARBA" id="ARBA00022741"/>
    </source>
</evidence>